<accession>A0A833PHR7</accession>
<dbReference type="CDD" id="cd00291">
    <property type="entry name" value="SirA_YedF_YeeD"/>
    <property type="match status" value="1"/>
</dbReference>
<dbReference type="EMBL" id="WNDP01000022">
    <property type="protein sequence ID" value="KAF1026515.1"/>
    <property type="molecule type" value="Genomic_DNA"/>
</dbReference>
<dbReference type="Gene3D" id="3.30.110.40">
    <property type="entry name" value="TusA-like domain"/>
    <property type="match status" value="1"/>
</dbReference>
<dbReference type="InterPro" id="IPR036868">
    <property type="entry name" value="TusA-like_sf"/>
</dbReference>
<dbReference type="InterPro" id="IPR001455">
    <property type="entry name" value="TusA-like"/>
</dbReference>
<sequence>MNETLGQTPIETHPIEIDSMGKPCPMPLLMLKRELKKATPHQIFLLKSSDPHSAIDISRYCEMHNLSCQLTQVTEHEFHYLIES</sequence>
<gene>
    <name evidence="2" type="primary">tusA_1</name>
    <name evidence="2" type="ORF">GAK29_01248</name>
</gene>
<feature type="domain" description="UPF0033" evidence="1">
    <location>
        <begin position="15"/>
        <end position="83"/>
    </location>
</feature>
<dbReference type="Pfam" id="PF01206">
    <property type="entry name" value="TusA"/>
    <property type="match status" value="1"/>
</dbReference>
<reference evidence="3" key="1">
    <citation type="journal article" date="2020" name="MBio">
        <title>Horizontal gene transfer to a defensive symbiont with a reduced genome amongst a multipartite beetle microbiome.</title>
        <authorList>
            <person name="Waterworth S.C."/>
            <person name="Florez L.V."/>
            <person name="Rees E.R."/>
            <person name="Hertweck C."/>
            <person name="Kaltenpoth M."/>
            <person name="Kwan J.C."/>
        </authorList>
    </citation>
    <scope>NUCLEOTIDE SEQUENCE [LARGE SCALE GENOMIC DNA]</scope>
</reference>
<evidence type="ECO:0000259" key="1">
    <source>
        <dbReference type="Pfam" id="PF01206"/>
    </source>
</evidence>
<proteinExistence type="predicted"/>
<dbReference type="SUPFAM" id="SSF64307">
    <property type="entry name" value="SirA-like"/>
    <property type="match status" value="1"/>
</dbReference>
<dbReference type="GO" id="GO:0016740">
    <property type="term" value="F:transferase activity"/>
    <property type="evidence" value="ECO:0007669"/>
    <property type="project" value="UniProtKB-KW"/>
</dbReference>
<evidence type="ECO:0000313" key="2">
    <source>
        <dbReference type="EMBL" id="KAF1026515.1"/>
    </source>
</evidence>
<protein>
    <submittedName>
        <fullName evidence="2">Sulfurtransferase TusA</fullName>
    </submittedName>
</protein>
<keyword evidence="2" id="KW-0808">Transferase</keyword>
<dbReference type="AlphaFoldDB" id="A0A833PHR7"/>
<dbReference type="Proteomes" id="UP000490535">
    <property type="component" value="Unassembled WGS sequence"/>
</dbReference>
<name>A0A833PHR7_ACIBZ</name>
<organism evidence="2 3">
    <name type="scientific">Acinetobacter bereziniae</name>
    <name type="common">Acinetobacter genomosp. 10</name>
    <dbReference type="NCBI Taxonomy" id="106648"/>
    <lineage>
        <taxon>Bacteria</taxon>
        <taxon>Pseudomonadati</taxon>
        <taxon>Pseudomonadota</taxon>
        <taxon>Gammaproteobacteria</taxon>
        <taxon>Moraxellales</taxon>
        <taxon>Moraxellaceae</taxon>
        <taxon>Acinetobacter</taxon>
    </lineage>
</organism>
<comment type="caution">
    <text evidence="2">The sequence shown here is derived from an EMBL/GenBank/DDBJ whole genome shotgun (WGS) entry which is preliminary data.</text>
</comment>
<evidence type="ECO:0000313" key="3">
    <source>
        <dbReference type="Proteomes" id="UP000490535"/>
    </source>
</evidence>